<accession>A0AAV3AND3</accession>
<dbReference type="PANTHER" id="PTHR19849:SF0">
    <property type="entry name" value="PHOSPHOLIPASE A-2-ACTIVATING PROTEIN"/>
    <property type="match status" value="1"/>
</dbReference>
<feature type="repeat" description="WD" evidence="6">
    <location>
        <begin position="1"/>
        <end position="14"/>
    </location>
</feature>
<dbReference type="PROSITE" id="PS50294">
    <property type="entry name" value="WD_REPEATS_REGION"/>
    <property type="match status" value="1"/>
</dbReference>
<dbReference type="InterPro" id="IPR001680">
    <property type="entry name" value="WD40_rpt"/>
</dbReference>
<dbReference type="InterPro" id="IPR038122">
    <property type="entry name" value="PFU_sf"/>
</dbReference>
<evidence type="ECO:0000259" key="8">
    <source>
        <dbReference type="PROSITE" id="PS51396"/>
    </source>
</evidence>
<feature type="domain" description="PFU" evidence="7">
    <location>
        <begin position="201"/>
        <end position="300"/>
    </location>
</feature>
<evidence type="ECO:0000259" key="7">
    <source>
        <dbReference type="PROSITE" id="PS51394"/>
    </source>
</evidence>
<proteinExistence type="inferred from homology"/>
<name>A0AAV3AND3_PYXAD</name>
<comment type="similarity">
    <text evidence="2">Belongs to the WD repeat PLAP family.</text>
</comment>
<evidence type="ECO:0000256" key="6">
    <source>
        <dbReference type="PROSITE-ProRule" id="PRU00221"/>
    </source>
</evidence>
<feature type="domain" description="PUL" evidence="8">
    <location>
        <begin position="365"/>
        <end position="625"/>
    </location>
</feature>
<feature type="repeat" description="WD" evidence="6">
    <location>
        <begin position="62"/>
        <end position="93"/>
    </location>
</feature>
<dbReference type="AlphaFoldDB" id="A0AAV3AND3"/>
<protein>
    <recommendedName>
        <fullName evidence="11">Phospholipase A-2-activating protein</fullName>
    </recommendedName>
</protein>
<gene>
    <name evidence="9" type="ORF">GDO54_008541</name>
</gene>
<keyword evidence="3" id="KW-0963">Cytoplasm</keyword>
<dbReference type="InterPro" id="IPR011989">
    <property type="entry name" value="ARM-like"/>
</dbReference>
<dbReference type="InterPro" id="IPR036322">
    <property type="entry name" value="WD40_repeat_dom_sf"/>
</dbReference>
<dbReference type="EMBL" id="DYDO01000003">
    <property type="protein sequence ID" value="DBA28137.1"/>
    <property type="molecule type" value="Genomic_DNA"/>
</dbReference>
<dbReference type="Pfam" id="PF00400">
    <property type="entry name" value="WD40"/>
    <property type="match status" value="3"/>
</dbReference>
<dbReference type="PROSITE" id="PS51394">
    <property type="entry name" value="PFU"/>
    <property type="match status" value="1"/>
</dbReference>
<dbReference type="PANTHER" id="PTHR19849">
    <property type="entry name" value="PHOSPHOLIPASE A-2-ACTIVATING PROTEIN"/>
    <property type="match status" value="1"/>
</dbReference>
<comment type="subcellular location">
    <subcellularLocation>
        <location evidence="1">Cytoplasm</location>
    </subcellularLocation>
</comment>
<keyword evidence="10" id="KW-1185">Reference proteome</keyword>
<dbReference type="PROSITE" id="PS50082">
    <property type="entry name" value="WD_REPEATS_2"/>
    <property type="match status" value="2"/>
</dbReference>
<evidence type="ECO:0008006" key="11">
    <source>
        <dbReference type="Google" id="ProtNLM"/>
    </source>
</evidence>
<dbReference type="SMART" id="SM00320">
    <property type="entry name" value="WD40"/>
    <property type="match status" value="3"/>
</dbReference>
<evidence type="ECO:0000313" key="9">
    <source>
        <dbReference type="EMBL" id="DBA28137.1"/>
    </source>
</evidence>
<evidence type="ECO:0000313" key="10">
    <source>
        <dbReference type="Proteomes" id="UP001181693"/>
    </source>
</evidence>
<dbReference type="Pfam" id="PF09070">
    <property type="entry name" value="PFU"/>
    <property type="match status" value="1"/>
</dbReference>
<dbReference type="FunFam" id="1.25.10.10:FF:000163">
    <property type="entry name" value="Phospholipase A-2-activating protein, putative"/>
    <property type="match status" value="1"/>
</dbReference>
<dbReference type="SUPFAM" id="SSF50978">
    <property type="entry name" value="WD40 repeat-like"/>
    <property type="match status" value="1"/>
</dbReference>
<dbReference type="InterPro" id="IPR015155">
    <property type="entry name" value="PFU"/>
</dbReference>
<dbReference type="Pfam" id="PF08324">
    <property type="entry name" value="PUL"/>
    <property type="match status" value="1"/>
</dbReference>
<dbReference type="Gene3D" id="2.130.10.10">
    <property type="entry name" value="YVTN repeat-like/Quinoprotein amine dehydrogenase"/>
    <property type="match status" value="1"/>
</dbReference>
<evidence type="ECO:0000256" key="1">
    <source>
        <dbReference type="ARBA" id="ARBA00004496"/>
    </source>
</evidence>
<dbReference type="GO" id="GO:0043161">
    <property type="term" value="P:proteasome-mediated ubiquitin-dependent protein catabolic process"/>
    <property type="evidence" value="ECO:0007669"/>
    <property type="project" value="TreeGrafter"/>
</dbReference>
<dbReference type="Proteomes" id="UP001181693">
    <property type="component" value="Unassembled WGS sequence"/>
</dbReference>
<dbReference type="PROSITE" id="PS51396">
    <property type="entry name" value="PUL"/>
    <property type="match status" value="1"/>
</dbReference>
<dbReference type="InterPro" id="IPR015943">
    <property type="entry name" value="WD40/YVTN_repeat-like_dom_sf"/>
</dbReference>
<evidence type="ECO:0000256" key="5">
    <source>
        <dbReference type="ARBA" id="ARBA00022737"/>
    </source>
</evidence>
<evidence type="ECO:0000256" key="3">
    <source>
        <dbReference type="ARBA" id="ARBA00022490"/>
    </source>
</evidence>
<comment type="caution">
    <text evidence="9">The sequence shown here is derived from an EMBL/GenBank/DDBJ whole genome shotgun (WGS) entry which is preliminary data.</text>
</comment>
<dbReference type="GO" id="GO:0010992">
    <property type="term" value="P:ubiquitin recycling"/>
    <property type="evidence" value="ECO:0007669"/>
    <property type="project" value="TreeGrafter"/>
</dbReference>
<sequence length="626" mass="68961">MLTGSADKSIKLWKAGRCERTYLGHEDCVRGLATMNETEFLSCSNDSSVRRWLITGECIQVYYSHTNYIYSICLFPNSEDFVTTGEDRSMRIWRKGECTQTVRLPAQSVWCCCVLDNGDIVVGASDGIIRVFTESQERMASAEELQAFEDELSQATIDPKTGDLGDIKIEELPGKEHLSEPGTKEGQTRLVNENGKVEAYQWSVSEGRWIKIGDVVGSSGATQQTSGKVLFEGKEYDYVFTIDVNESGPSYKLPYNITEDPWLVAHNFLQRNDLNPMFLDQVAKFIIDNTGGQIISAAPSGYSDPFTGGGRYVPGSSSTPASAADPFTGGSRYVPGSSANVPSVGADPFTGKNAYRSAAAQIPNIYFPKKEPVTFDQANPTQILGKLKELNETAPEEYKLPEDDLIRLDKLLSVVVNPSGETATAQQVDTLWRAVRWPEEIVFPALDVLRLGVKIPTINAMFCSENGNQFINYLFQIMRPGSRQANQLLALRTLCNCFASESGERLMMSQRDTVITKALELKAVNNKNIHTALATLMLNYCTCLHKASDLEGKAQCLSAISTVMEVVQDLEASFRLLVALGTLVSNDLNAVQLAKSLGVDAQIKKYMSITEPAKVHECCRLLLSNL</sequence>
<dbReference type="FunFam" id="3.10.20.870:FF:000001">
    <property type="entry name" value="Phospholipase A-2-activating protein-like"/>
    <property type="match status" value="1"/>
</dbReference>
<dbReference type="GO" id="GO:0043130">
    <property type="term" value="F:ubiquitin binding"/>
    <property type="evidence" value="ECO:0007669"/>
    <property type="project" value="TreeGrafter"/>
</dbReference>
<dbReference type="Gene3D" id="3.10.20.870">
    <property type="entry name" value="PFU (PLAA family ubiquitin binding), C-terminal domain"/>
    <property type="match status" value="1"/>
</dbReference>
<organism evidence="9 10">
    <name type="scientific">Pyxicephalus adspersus</name>
    <name type="common">African bullfrog</name>
    <dbReference type="NCBI Taxonomy" id="30357"/>
    <lineage>
        <taxon>Eukaryota</taxon>
        <taxon>Metazoa</taxon>
        <taxon>Chordata</taxon>
        <taxon>Craniata</taxon>
        <taxon>Vertebrata</taxon>
        <taxon>Euteleostomi</taxon>
        <taxon>Amphibia</taxon>
        <taxon>Batrachia</taxon>
        <taxon>Anura</taxon>
        <taxon>Neobatrachia</taxon>
        <taxon>Ranoidea</taxon>
        <taxon>Pyxicephalidae</taxon>
        <taxon>Pyxicephalinae</taxon>
        <taxon>Pyxicephalus</taxon>
    </lineage>
</organism>
<evidence type="ECO:0000256" key="4">
    <source>
        <dbReference type="ARBA" id="ARBA00022574"/>
    </source>
</evidence>
<dbReference type="GO" id="GO:0005634">
    <property type="term" value="C:nucleus"/>
    <property type="evidence" value="ECO:0007669"/>
    <property type="project" value="TreeGrafter"/>
</dbReference>
<dbReference type="GO" id="GO:0005737">
    <property type="term" value="C:cytoplasm"/>
    <property type="evidence" value="ECO:0007669"/>
    <property type="project" value="UniProtKB-SubCell"/>
</dbReference>
<evidence type="ECO:0000256" key="2">
    <source>
        <dbReference type="ARBA" id="ARBA00008495"/>
    </source>
</evidence>
<dbReference type="Gene3D" id="1.25.10.10">
    <property type="entry name" value="Leucine-rich Repeat Variant"/>
    <property type="match status" value="1"/>
</dbReference>
<keyword evidence="4 6" id="KW-0853">WD repeat</keyword>
<dbReference type="InterPro" id="IPR013535">
    <property type="entry name" value="PUL_dom"/>
</dbReference>
<reference evidence="9" key="1">
    <citation type="thesis" date="2020" institute="ProQuest LLC" country="789 East Eisenhower Parkway, Ann Arbor, MI, USA">
        <title>Comparative Genomics and Chromosome Evolution.</title>
        <authorList>
            <person name="Mudd A.B."/>
        </authorList>
    </citation>
    <scope>NUCLEOTIDE SEQUENCE</scope>
    <source>
        <strain evidence="9">1538</strain>
        <tissue evidence="9">Blood</tissue>
    </source>
</reference>
<keyword evidence="5" id="KW-0677">Repeat</keyword>